<evidence type="ECO:0000313" key="3">
    <source>
        <dbReference type="Proteomes" id="UP000215914"/>
    </source>
</evidence>
<dbReference type="Gramene" id="mRNA:HanXRQr2_Chr03g0129041">
    <property type="protein sequence ID" value="CDS:HanXRQr2_Chr03g0129041.1"/>
    <property type="gene ID" value="HanXRQr2_Chr03g0129041"/>
</dbReference>
<dbReference type="AlphaFoldDB" id="A0A9K3NYC7"/>
<feature type="region of interest" description="Disordered" evidence="1">
    <location>
        <begin position="57"/>
        <end position="80"/>
    </location>
</feature>
<organism evidence="2 3">
    <name type="scientific">Helianthus annuus</name>
    <name type="common">Common sunflower</name>
    <dbReference type="NCBI Taxonomy" id="4232"/>
    <lineage>
        <taxon>Eukaryota</taxon>
        <taxon>Viridiplantae</taxon>
        <taxon>Streptophyta</taxon>
        <taxon>Embryophyta</taxon>
        <taxon>Tracheophyta</taxon>
        <taxon>Spermatophyta</taxon>
        <taxon>Magnoliopsida</taxon>
        <taxon>eudicotyledons</taxon>
        <taxon>Gunneridae</taxon>
        <taxon>Pentapetalae</taxon>
        <taxon>asterids</taxon>
        <taxon>campanulids</taxon>
        <taxon>Asterales</taxon>
        <taxon>Asteraceae</taxon>
        <taxon>Asteroideae</taxon>
        <taxon>Heliantheae alliance</taxon>
        <taxon>Heliantheae</taxon>
        <taxon>Helianthus</taxon>
    </lineage>
</organism>
<keyword evidence="3" id="KW-1185">Reference proteome</keyword>
<dbReference type="EMBL" id="MNCJ02000318">
    <property type="protein sequence ID" value="KAF5815963.1"/>
    <property type="molecule type" value="Genomic_DNA"/>
</dbReference>
<feature type="compositionally biased region" description="Basic residues" evidence="1">
    <location>
        <begin position="61"/>
        <end position="80"/>
    </location>
</feature>
<protein>
    <submittedName>
        <fullName evidence="2">Uncharacterized protein</fullName>
    </submittedName>
</protein>
<comment type="caution">
    <text evidence="2">The sequence shown here is derived from an EMBL/GenBank/DDBJ whole genome shotgun (WGS) entry which is preliminary data.</text>
</comment>
<reference evidence="2" key="2">
    <citation type="submission" date="2020-06" db="EMBL/GenBank/DDBJ databases">
        <title>Helianthus annuus Genome sequencing and assembly Release 2.</title>
        <authorList>
            <person name="Gouzy J."/>
            <person name="Langlade N."/>
            <person name="Munos S."/>
        </authorList>
    </citation>
    <scope>NUCLEOTIDE SEQUENCE</scope>
    <source>
        <tissue evidence="2">Leaves</tissue>
    </source>
</reference>
<proteinExistence type="predicted"/>
<name>A0A9K3NYC7_HELAN</name>
<sequence length="80" mass="9699">MRRRTKANSLFSITLQSTSSPIKFTRSTIRRKPQQRQLIPEINKPPRWHRNRRNILATRRNISKRNPHRPHSKHRVIRTS</sequence>
<reference evidence="2" key="1">
    <citation type="journal article" date="2017" name="Nature">
        <title>The sunflower genome provides insights into oil metabolism, flowering and Asterid evolution.</title>
        <authorList>
            <person name="Badouin H."/>
            <person name="Gouzy J."/>
            <person name="Grassa C.J."/>
            <person name="Murat F."/>
            <person name="Staton S.E."/>
            <person name="Cottret L."/>
            <person name="Lelandais-Briere C."/>
            <person name="Owens G.L."/>
            <person name="Carrere S."/>
            <person name="Mayjonade B."/>
            <person name="Legrand L."/>
            <person name="Gill N."/>
            <person name="Kane N.C."/>
            <person name="Bowers J.E."/>
            <person name="Hubner S."/>
            <person name="Bellec A."/>
            <person name="Berard A."/>
            <person name="Berges H."/>
            <person name="Blanchet N."/>
            <person name="Boniface M.C."/>
            <person name="Brunel D."/>
            <person name="Catrice O."/>
            <person name="Chaidir N."/>
            <person name="Claudel C."/>
            <person name="Donnadieu C."/>
            <person name="Faraut T."/>
            <person name="Fievet G."/>
            <person name="Helmstetter N."/>
            <person name="King M."/>
            <person name="Knapp S.J."/>
            <person name="Lai Z."/>
            <person name="Le Paslier M.C."/>
            <person name="Lippi Y."/>
            <person name="Lorenzon L."/>
            <person name="Mandel J.R."/>
            <person name="Marage G."/>
            <person name="Marchand G."/>
            <person name="Marquand E."/>
            <person name="Bret-Mestries E."/>
            <person name="Morien E."/>
            <person name="Nambeesan S."/>
            <person name="Nguyen T."/>
            <person name="Pegot-Espagnet P."/>
            <person name="Pouilly N."/>
            <person name="Raftis F."/>
            <person name="Sallet E."/>
            <person name="Schiex T."/>
            <person name="Thomas J."/>
            <person name="Vandecasteele C."/>
            <person name="Vares D."/>
            <person name="Vear F."/>
            <person name="Vautrin S."/>
            <person name="Crespi M."/>
            <person name="Mangin B."/>
            <person name="Burke J.M."/>
            <person name="Salse J."/>
            <person name="Munos S."/>
            <person name="Vincourt P."/>
            <person name="Rieseberg L.H."/>
            <person name="Langlade N.B."/>
        </authorList>
    </citation>
    <scope>NUCLEOTIDE SEQUENCE</scope>
    <source>
        <tissue evidence="2">Leaves</tissue>
    </source>
</reference>
<evidence type="ECO:0000256" key="1">
    <source>
        <dbReference type="SAM" id="MobiDB-lite"/>
    </source>
</evidence>
<accession>A0A9K3NYC7</accession>
<gene>
    <name evidence="2" type="ORF">HanXRQr2_Chr03g0129041</name>
</gene>
<evidence type="ECO:0000313" key="2">
    <source>
        <dbReference type="EMBL" id="KAF5815963.1"/>
    </source>
</evidence>
<dbReference type="Proteomes" id="UP000215914">
    <property type="component" value="Unassembled WGS sequence"/>
</dbReference>